<comment type="caution">
    <text evidence="3">The sequence shown here is derived from an EMBL/GenBank/DDBJ whole genome shotgun (WGS) entry which is preliminary data.</text>
</comment>
<keyword evidence="2" id="KW-0812">Transmembrane</keyword>
<dbReference type="EMBL" id="JAUEPS010000028">
    <property type="protein sequence ID" value="KAK0454036.1"/>
    <property type="molecule type" value="Genomic_DNA"/>
</dbReference>
<feature type="compositionally biased region" description="Basic and acidic residues" evidence="1">
    <location>
        <begin position="281"/>
        <end position="299"/>
    </location>
</feature>
<gene>
    <name evidence="3" type="ORF">EV420DRAFT_616436</name>
</gene>
<protein>
    <submittedName>
        <fullName evidence="3">Uncharacterized protein</fullName>
    </submittedName>
</protein>
<name>A0AA39N0U1_ARMTA</name>
<organism evidence="3 4">
    <name type="scientific">Armillaria tabescens</name>
    <name type="common">Ringless honey mushroom</name>
    <name type="synonym">Agaricus tabescens</name>
    <dbReference type="NCBI Taxonomy" id="1929756"/>
    <lineage>
        <taxon>Eukaryota</taxon>
        <taxon>Fungi</taxon>
        <taxon>Dikarya</taxon>
        <taxon>Basidiomycota</taxon>
        <taxon>Agaricomycotina</taxon>
        <taxon>Agaricomycetes</taxon>
        <taxon>Agaricomycetidae</taxon>
        <taxon>Agaricales</taxon>
        <taxon>Marasmiineae</taxon>
        <taxon>Physalacriaceae</taxon>
        <taxon>Desarmillaria</taxon>
    </lineage>
</organism>
<feature type="transmembrane region" description="Helical" evidence="2">
    <location>
        <begin position="235"/>
        <end position="255"/>
    </location>
</feature>
<evidence type="ECO:0000256" key="2">
    <source>
        <dbReference type="SAM" id="Phobius"/>
    </source>
</evidence>
<proteinExistence type="predicted"/>
<feature type="transmembrane region" description="Helical" evidence="2">
    <location>
        <begin position="208"/>
        <end position="229"/>
    </location>
</feature>
<reference evidence="3" key="1">
    <citation type="submission" date="2023-06" db="EMBL/GenBank/DDBJ databases">
        <authorList>
            <consortium name="Lawrence Berkeley National Laboratory"/>
            <person name="Ahrendt S."/>
            <person name="Sahu N."/>
            <person name="Indic B."/>
            <person name="Wong-Bajracharya J."/>
            <person name="Merenyi Z."/>
            <person name="Ke H.-M."/>
            <person name="Monk M."/>
            <person name="Kocsube S."/>
            <person name="Drula E."/>
            <person name="Lipzen A."/>
            <person name="Balint B."/>
            <person name="Henrissat B."/>
            <person name="Andreopoulos B."/>
            <person name="Martin F.M."/>
            <person name="Harder C.B."/>
            <person name="Rigling D."/>
            <person name="Ford K.L."/>
            <person name="Foster G.D."/>
            <person name="Pangilinan J."/>
            <person name="Papanicolaou A."/>
            <person name="Barry K."/>
            <person name="LaButti K."/>
            <person name="Viragh M."/>
            <person name="Koriabine M."/>
            <person name="Yan M."/>
            <person name="Riley R."/>
            <person name="Champramary S."/>
            <person name="Plett K.L."/>
            <person name="Tsai I.J."/>
            <person name="Slot J."/>
            <person name="Sipos G."/>
            <person name="Plett J."/>
            <person name="Nagy L.G."/>
            <person name="Grigoriev I.V."/>
        </authorList>
    </citation>
    <scope>NUCLEOTIDE SEQUENCE</scope>
    <source>
        <strain evidence="3">CCBAS 213</strain>
    </source>
</reference>
<feature type="transmembrane region" description="Helical" evidence="2">
    <location>
        <begin position="164"/>
        <end position="187"/>
    </location>
</feature>
<feature type="region of interest" description="Disordered" evidence="1">
    <location>
        <begin position="278"/>
        <end position="343"/>
    </location>
</feature>
<evidence type="ECO:0000313" key="4">
    <source>
        <dbReference type="Proteomes" id="UP001175211"/>
    </source>
</evidence>
<keyword evidence="2" id="KW-0472">Membrane</keyword>
<keyword evidence="2" id="KW-1133">Transmembrane helix</keyword>
<feature type="transmembrane region" description="Helical" evidence="2">
    <location>
        <begin position="132"/>
        <end position="152"/>
    </location>
</feature>
<dbReference type="GeneID" id="85366351"/>
<evidence type="ECO:0000313" key="3">
    <source>
        <dbReference type="EMBL" id="KAK0454036.1"/>
    </source>
</evidence>
<accession>A0AA39N0U1</accession>
<dbReference type="Proteomes" id="UP001175211">
    <property type="component" value="Unassembled WGS sequence"/>
</dbReference>
<keyword evidence="4" id="KW-1185">Reference proteome</keyword>
<evidence type="ECO:0000256" key="1">
    <source>
        <dbReference type="SAM" id="MobiDB-lite"/>
    </source>
</evidence>
<dbReference type="RefSeq" id="XP_060328424.1">
    <property type="nucleotide sequence ID" value="XM_060482803.1"/>
</dbReference>
<feature type="transmembrane region" description="Helical" evidence="2">
    <location>
        <begin position="31"/>
        <end position="52"/>
    </location>
</feature>
<sequence>MAVQADIPSILTDDDKALMFPYLDAILNSTILYALLHGMYTGILAVSLWNICEPRASILRHPSRREWHSHQQIWSLLCSAFIENGQSFWTVFSKLVSGNQAAPLEKGILSLMSTILADSYIIWCCCMVLGRYWLIVLLPILCLISATVSKIVEVYYNEPFPMLYISFVLATTLLCTLLMVIRILTVAGVRPRRGTEGRLRVYHRFIDVLVKSSALYSISLILFLAFTIHDPDDLGLYYFGVIADIAKGITPTLLAGRFTTRHRARPDDSWQGSVMALTSNREQEQEHSRIRMSSQEDRPTSLAPDDLEAQCSISVREPSPTPRSVSVVADPANPNIDDAPESETSSLYFGHRLILHDSLPTYEDATHISTILDEAAAPS</sequence>
<dbReference type="AlphaFoldDB" id="A0AA39N0U1"/>